<evidence type="ECO:0000313" key="5">
    <source>
        <dbReference type="EMBL" id="MBP1044338.1"/>
    </source>
</evidence>
<name>A0A940SZE2_9ENTE</name>
<dbReference type="Pfam" id="PF01022">
    <property type="entry name" value="HTH_5"/>
    <property type="match status" value="1"/>
</dbReference>
<dbReference type="GO" id="GO:0003677">
    <property type="term" value="F:DNA binding"/>
    <property type="evidence" value="ECO:0007669"/>
    <property type="project" value="UniProtKB-KW"/>
</dbReference>
<evidence type="ECO:0000256" key="3">
    <source>
        <dbReference type="ARBA" id="ARBA00023163"/>
    </source>
</evidence>
<keyword evidence="1" id="KW-0805">Transcription regulation</keyword>
<dbReference type="SUPFAM" id="SSF46785">
    <property type="entry name" value="Winged helix' DNA-binding domain"/>
    <property type="match status" value="1"/>
</dbReference>
<evidence type="ECO:0000256" key="1">
    <source>
        <dbReference type="ARBA" id="ARBA00023015"/>
    </source>
</evidence>
<dbReference type="InterPro" id="IPR036390">
    <property type="entry name" value="WH_DNA-bd_sf"/>
</dbReference>
<dbReference type="InterPro" id="IPR011991">
    <property type="entry name" value="ArsR-like_HTH"/>
</dbReference>
<evidence type="ECO:0000256" key="2">
    <source>
        <dbReference type="ARBA" id="ARBA00023125"/>
    </source>
</evidence>
<gene>
    <name evidence="5" type="ORF">I6N95_25340</name>
</gene>
<accession>A0A940SZE2</accession>
<dbReference type="PANTHER" id="PTHR33154">
    <property type="entry name" value="TRANSCRIPTIONAL REGULATOR, ARSR FAMILY"/>
    <property type="match status" value="1"/>
</dbReference>
<protein>
    <submittedName>
        <fullName evidence="5">Helix-turn-helix transcriptional regulator</fullName>
    </submittedName>
</protein>
<dbReference type="EMBL" id="JAEEGA010000025">
    <property type="protein sequence ID" value="MBP1044338.1"/>
    <property type="molecule type" value="Genomic_DNA"/>
</dbReference>
<organism evidence="5 6">
    <name type="scientific">Vagococcus allomyrinae</name>
    <dbReference type="NCBI Taxonomy" id="2794353"/>
    <lineage>
        <taxon>Bacteria</taxon>
        <taxon>Bacillati</taxon>
        <taxon>Bacillota</taxon>
        <taxon>Bacilli</taxon>
        <taxon>Lactobacillales</taxon>
        <taxon>Enterococcaceae</taxon>
        <taxon>Vagococcus</taxon>
    </lineage>
</organism>
<dbReference type="AlphaFoldDB" id="A0A940SZE2"/>
<dbReference type="InterPro" id="IPR001845">
    <property type="entry name" value="HTH_ArsR_DNA-bd_dom"/>
</dbReference>
<dbReference type="GO" id="GO:0003700">
    <property type="term" value="F:DNA-binding transcription factor activity"/>
    <property type="evidence" value="ECO:0007669"/>
    <property type="project" value="InterPro"/>
</dbReference>
<reference evidence="5" key="1">
    <citation type="submission" date="2020-12" db="EMBL/GenBank/DDBJ databases">
        <title>Vagococcus allomyrinae sp. nov. and Enterococcus lavae sp. nov., isolated from the larvae of Allomyrina dichotoma.</title>
        <authorList>
            <person name="Lee S.D."/>
        </authorList>
    </citation>
    <scope>NUCLEOTIDE SEQUENCE</scope>
    <source>
        <strain evidence="5">BWB3-3</strain>
    </source>
</reference>
<keyword evidence="6" id="KW-1185">Reference proteome</keyword>
<dbReference type="RefSeq" id="WP_209532733.1">
    <property type="nucleotide sequence ID" value="NZ_JAEEGA010000025.1"/>
</dbReference>
<feature type="domain" description="HTH arsR-type" evidence="4">
    <location>
        <begin position="1"/>
        <end position="104"/>
    </location>
</feature>
<dbReference type="Gene3D" id="1.10.10.10">
    <property type="entry name" value="Winged helix-like DNA-binding domain superfamily/Winged helix DNA-binding domain"/>
    <property type="match status" value="1"/>
</dbReference>
<sequence>MINQNTFKALANDNRLEMLRWLKKPEAYFDKPTAILHANLSTKGGVCVGDIQDKSHLSQSTVSSYLQILQDAGFLESERHGKHTYYRRNEPFIKAFSQAINQEL</sequence>
<keyword evidence="3" id="KW-0804">Transcription</keyword>
<dbReference type="CDD" id="cd00090">
    <property type="entry name" value="HTH_ARSR"/>
    <property type="match status" value="1"/>
</dbReference>
<evidence type="ECO:0000259" key="4">
    <source>
        <dbReference type="PROSITE" id="PS50987"/>
    </source>
</evidence>
<keyword evidence="2" id="KW-0238">DNA-binding</keyword>
<dbReference type="SMART" id="SM00418">
    <property type="entry name" value="HTH_ARSR"/>
    <property type="match status" value="1"/>
</dbReference>
<dbReference type="Proteomes" id="UP000674938">
    <property type="component" value="Unassembled WGS sequence"/>
</dbReference>
<proteinExistence type="predicted"/>
<dbReference type="PANTHER" id="PTHR33154:SF33">
    <property type="entry name" value="TRANSCRIPTIONAL REPRESSOR SDPR"/>
    <property type="match status" value="1"/>
</dbReference>
<dbReference type="InterPro" id="IPR036388">
    <property type="entry name" value="WH-like_DNA-bd_sf"/>
</dbReference>
<dbReference type="InterPro" id="IPR051081">
    <property type="entry name" value="HTH_MetalResp_TranReg"/>
</dbReference>
<comment type="caution">
    <text evidence="5">The sequence shown here is derived from an EMBL/GenBank/DDBJ whole genome shotgun (WGS) entry which is preliminary data.</text>
</comment>
<evidence type="ECO:0000313" key="6">
    <source>
        <dbReference type="Proteomes" id="UP000674938"/>
    </source>
</evidence>
<dbReference type="PROSITE" id="PS50987">
    <property type="entry name" value="HTH_ARSR_2"/>
    <property type="match status" value="1"/>
</dbReference>